<keyword evidence="1" id="KW-0732">Signal</keyword>
<evidence type="ECO:0000259" key="2">
    <source>
        <dbReference type="Pfam" id="PF13473"/>
    </source>
</evidence>
<dbReference type="PANTHER" id="PTHR36507:SF1">
    <property type="entry name" value="BLL1555 PROTEIN"/>
    <property type="match status" value="1"/>
</dbReference>
<sequence>MKLKRIFMLAASVIIISLLSCSKSQNNYGSQPPPGANGDGTYNIFNMAFPAKITVKKGATVKWFNKDGYAHTVTSDDGTTFDSGNLAAGATFSYTANTVGTFDYHCKVHSNMKGTLVVTE</sequence>
<comment type="caution">
    <text evidence="3">The sequence shown here is derived from an EMBL/GenBank/DDBJ whole genome shotgun (WGS) entry which is preliminary data.</text>
</comment>
<accession>A0A3M9NN04</accession>
<evidence type="ECO:0000313" key="4">
    <source>
        <dbReference type="Proteomes" id="UP000267223"/>
    </source>
</evidence>
<dbReference type="InterPro" id="IPR052721">
    <property type="entry name" value="ET_Amicyanin"/>
</dbReference>
<dbReference type="AlphaFoldDB" id="A0A3M9NN04"/>
<dbReference type="Gene3D" id="2.60.40.420">
    <property type="entry name" value="Cupredoxins - blue copper proteins"/>
    <property type="match status" value="1"/>
</dbReference>
<proteinExistence type="predicted"/>
<dbReference type="OrthoDB" id="680163at2"/>
<dbReference type="InterPro" id="IPR008972">
    <property type="entry name" value="Cupredoxin"/>
</dbReference>
<dbReference type="Proteomes" id="UP000267223">
    <property type="component" value="Unassembled WGS sequence"/>
</dbReference>
<feature type="domain" description="EfeO-type cupredoxin-like" evidence="2">
    <location>
        <begin position="20"/>
        <end position="118"/>
    </location>
</feature>
<keyword evidence="4" id="KW-1185">Reference proteome</keyword>
<dbReference type="SUPFAM" id="SSF49503">
    <property type="entry name" value="Cupredoxins"/>
    <property type="match status" value="1"/>
</dbReference>
<feature type="signal peptide" evidence="1">
    <location>
        <begin position="1"/>
        <end position="26"/>
    </location>
</feature>
<reference evidence="3 4" key="1">
    <citation type="submission" date="2018-11" db="EMBL/GenBank/DDBJ databases">
        <title>Draft genome sequence of Ferruginibacter sp. BO-59.</title>
        <authorList>
            <person name="Im W.T."/>
        </authorList>
    </citation>
    <scope>NUCLEOTIDE SEQUENCE [LARGE SCALE GENOMIC DNA]</scope>
    <source>
        <strain evidence="3 4">BO-59</strain>
    </source>
</reference>
<dbReference type="PROSITE" id="PS51257">
    <property type="entry name" value="PROKAR_LIPOPROTEIN"/>
    <property type="match status" value="1"/>
</dbReference>
<name>A0A3M9NN04_9BACT</name>
<organism evidence="3 4">
    <name type="scientific">Hanamia caeni</name>
    <dbReference type="NCBI Taxonomy" id="2294116"/>
    <lineage>
        <taxon>Bacteria</taxon>
        <taxon>Pseudomonadati</taxon>
        <taxon>Bacteroidota</taxon>
        <taxon>Chitinophagia</taxon>
        <taxon>Chitinophagales</taxon>
        <taxon>Chitinophagaceae</taxon>
        <taxon>Hanamia</taxon>
    </lineage>
</organism>
<dbReference type="Pfam" id="PF13473">
    <property type="entry name" value="Cupredoxin_1"/>
    <property type="match status" value="1"/>
</dbReference>
<protein>
    <submittedName>
        <fullName evidence="3">Amidase</fullName>
    </submittedName>
</protein>
<dbReference type="RefSeq" id="WP_123119734.1">
    <property type="nucleotide sequence ID" value="NZ_RJJR01000002.1"/>
</dbReference>
<dbReference type="EMBL" id="RJJR01000002">
    <property type="protein sequence ID" value="RNI39169.1"/>
    <property type="molecule type" value="Genomic_DNA"/>
</dbReference>
<dbReference type="InterPro" id="IPR028096">
    <property type="entry name" value="EfeO_Cupredoxin"/>
</dbReference>
<evidence type="ECO:0000313" key="3">
    <source>
        <dbReference type="EMBL" id="RNI39169.1"/>
    </source>
</evidence>
<gene>
    <name evidence="3" type="ORF">EFY79_05890</name>
</gene>
<feature type="chain" id="PRO_5017952846" evidence="1">
    <location>
        <begin position="27"/>
        <end position="120"/>
    </location>
</feature>
<dbReference type="PANTHER" id="PTHR36507">
    <property type="entry name" value="BLL1555 PROTEIN"/>
    <property type="match status" value="1"/>
</dbReference>
<evidence type="ECO:0000256" key="1">
    <source>
        <dbReference type="SAM" id="SignalP"/>
    </source>
</evidence>